<evidence type="ECO:0000256" key="5">
    <source>
        <dbReference type="ARBA" id="ARBA00022737"/>
    </source>
</evidence>
<comment type="subcellular location">
    <subcellularLocation>
        <location evidence="2">Secreted</location>
    </subcellularLocation>
</comment>
<evidence type="ECO:0000256" key="3">
    <source>
        <dbReference type="ARBA" id="ARBA00009490"/>
    </source>
</evidence>
<dbReference type="Gene3D" id="2.150.10.10">
    <property type="entry name" value="Serralysin-like metalloprotease, C-terminal"/>
    <property type="match status" value="6"/>
</dbReference>
<dbReference type="SUPFAM" id="SSF55486">
    <property type="entry name" value="Metalloproteases ('zincins'), catalytic domain"/>
    <property type="match status" value="1"/>
</dbReference>
<feature type="domain" description="Peptidase metallopeptidase" evidence="6">
    <location>
        <begin position="81"/>
        <end position="256"/>
    </location>
</feature>
<dbReference type="PANTHER" id="PTHR38340">
    <property type="entry name" value="S-LAYER PROTEIN"/>
    <property type="match status" value="1"/>
</dbReference>
<comment type="caution">
    <text evidence="7">The sequence shown here is derived from an EMBL/GenBank/DDBJ whole genome shotgun (WGS) entry which is preliminary data.</text>
</comment>
<accession>A0ABS0Y6S2</accession>
<keyword evidence="5" id="KW-0677">Repeat</keyword>
<dbReference type="Pfam" id="PF00353">
    <property type="entry name" value="HemolysinCabind"/>
    <property type="match status" value="8"/>
</dbReference>
<feature type="non-terminal residue" evidence="7">
    <location>
        <position position="931"/>
    </location>
</feature>
<evidence type="ECO:0000256" key="2">
    <source>
        <dbReference type="ARBA" id="ARBA00004613"/>
    </source>
</evidence>
<evidence type="ECO:0000256" key="4">
    <source>
        <dbReference type="ARBA" id="ARBA00022525"/>
    </source>
</evidence>
<comment type="similarity">
    <text evidence="3">Belongs to the peptidase M10B family.</text>
</comment>
<dbReference type="InterPro" id="IPR001343">
    <property type="entry name" value="Hemolysn_Ca-bd"/>
</dbReference>
<dbReference type="CDD" id="cd04277">
    <property type="entry name" value="ZnMc_serralysin_like"/>
    <property type="match status" value="1"/>
</dbReference>
<dbReference type="PROSITE" id="PS00330">
    <property type="entry name" value="HEMOLYSIN_CALCIUM"/>
    <property type="match status" value="11"/>
</dbReference>
<dbReference type="InterPro" id="IPR013858">
    <property type="entry name" value="Peptidase_M10B_C"/>
</dbReference>
<gene>
    <name evidence="7" type="ORF">JAO75_21640</name>
</gene>
<keyword evidence="4" id="KW-0964">Secreted</keyword>
<dbReference type="RefSeq" id="WP_199051253.1">
    <property type="nucleotide sequence ID" value="NZ_JAELXT010000036.1"/>
</dbReference>
<dbReference type="Proteomes" id="UP000620670">
    <property type="component" value="Unassembled WGS sequence"/>
</dbReference>
<dbReference type="PRINTS" id="PR00313">
    <property type="entry name" value="CABNDNGRPT"/>
</dbReference>
<dbReference type="SMART" id="SM00235">
    <property type="entry name" value="ZnMc"/>
    <property type="match status" value="1"/>
</dbReference>
<dbReference type="EMBL" id="JAELXT010000036">
    <property type="protein sequence ID" value="MBJ6128007.1"/>
    <property type="molecule type" value="Genomic_DNA"/>
</dbReference>
<dbReference type="SUPFAM" id="SSF51120">
    <property type="entry name" value="beta-Roll"/>
    <property type="match status" value="6"/>
</dbReference>
<dbReference type="Pfam" id="PF08548">
    <property type="entry name" value="Peptidase_M10_C"/>
    <property type="match status" value="1"/>
</dbReference>
<sequence>MSWITDAFESAGDWIVDKVEDIGNWLGDAAESAWNWLSDNISGIPLKFFSAMGSLYPSYTFGGVQYFIPKHDDSDVNALMSGSKWSGSTITYSLPDSRWDYELINPSASGFQRLSAENETAVHDIMAAVAGFVSAGISYAGRGDANIKVAAFEPGSMIERSHGYYPGVPVYGGDTWLTTGTNTNVRKGSHAYFLTMHELGHSLGLKHPHDSADGLPRMSAQRDGTEFTVMSYEETYDRPQTFMQYDIAALQAMYGADFTANGGNTVYRWNVTSGEMTINGLGQGATQLGRIFLTIWDGGGIDTYDMSNYSDDAVIDLAPGGSSRFSQTQLANKTVYTKVAGNVYNAFQYKGDTRSLIENAYGGSGNDKVRGNAAQNELKGNEGHDELQGRGGSDRLYGGIGNDDLLGGEGGDTLDGGDGFDLASYYHAAAGVTANLSWSGANTGEAAGDTYLDIEGLGGSAYNDVLTGNGLNNSLYGHDGHDRLHGEAGHDYLDGGAGDDLLVGGAGADTLNGGVGSDIAAYDWASSGVTADLSNAANNTGEAAGDVYDSIERLAGSGFGDRLVGTFAENALYGNGGDDFLQGRGAGDTLDGGSGFDLASYAAAGAGVTALLTSPWSNRGEAAGDSYVSIEGLIGSAYNDTLGGSQGDDALHGNAGNDDLQGLWGNDSLLGEAGNDYLSGGVGADRLDGGTGFDFAVYSRAGAGVVANLSESWRNTGEAAGDVYVALEGVFGSQFGDVLTGTAGYNDLYGEGGDDQLFGLGDGDYLVGGDGHDLLVGGAGADTLNGGAGSDIAAYDWAASGVTVDLSNAANNTGEAAGDVYVSIERLAGSGFGDTLIGNAVANALYGNGGDDFLAGGVGADTLDGGSGFDMAIYDWAASGITADLSNAANNTGEAAGDVYVSIERLAGSGYGDKLIGNGGDNELYGNAGND</sequence>
<comment type="cofactor">
    <cofactor evidence="1">
        <name>Ca(2+)</name>
        <dbReference type="ChEBI" id="CHEBI:29108"/>
    </cofactor>
</comment>
<proteinExistence type="inferred from homology"/>
<keyword evidence="8" id="KW-1185">Reference proteome</keyword>
<dbReference type="InterPro" id="IPR034033">
    <property type="entry name" value="Serralysin-like"/>
</dbReference>
<evidence type="ECO:0000313" key="7">
    <source>
        <dbReference type="EMBL" id="MBJ6128007.1"/>
    </source>
</evidence>
<reference evidence="8" key="1">
    <citation type="submission" date="2020-12" db="EMBL/GenBank/DDBJ databases">
        <title>Hymenobacter sp.</title>
        <authorList>
            <person name="Kim M.K."/>
        </authorList>
    </citation>
    <scope>NUCLEOTIDE SEQUENCE [LARGE SCALE GENOMIC DNA]</scope>
    <source>
        <strain evidence="8">BT325</strain>
    </source>
</reference>
<evidence type="ECO:0000256" key="1">
    <source>
        <dbReference type="ARBA" id="ARBA00001913"/>
    </source>
</evidence>
<dbReference type="PANTHER" id="PTHR38340:SF1">
    <property type="entry name" value="S-LAYER PROTEIN"/>
    <property type="match status" value="1"/>
</dbReference>
<organism evidence="7 8">
    <name type="scientific">Microvirga splendida</name>
    <dbReference type="NCBI Taxonomy" id="2795727"/>
    <lineage>
        <taxon>Bacteria</taxon>
        <taxon>Pseudomonadati</taxon>
        <taxon>Pseudomonadota</taxon>
        <taxon>Alphaproteobacteria</taxon>
        <taxon>Hyphomicrobiales</taxon>
        <taxon>Methylobacteriaceae</taxon>
        <taxon>Microvirga</taxon>
    </lineage>
</organism>
<dbReference type="InterPro" id="IPR006026">
    <property type="entry name" value="Peptidase_Metallo"/>
</dbReference>
<dbReference type="InterPro" id="IPR050557">
    <property type="entry name" value="RTX_toxin/Mannuronan_C5-epim"/>
</dbReference>
<dbReference type="InterPro" id="IPR011049">
    <property type="entry name" value="Serralysin-like_metalloprot_C"/>
</dbReference>
<dbReference type="Gene3D" id="3.40.390.10">
    <property type="entry name" value="Collagenase (Catalytic Domain)"/>
    <property type="match status" value="1"/>
</dbReference>
<dbReference type="InterPro" id="IPR018511">
    <property type="entry name" value="Hemolysin-typ_Ca-bd_CS"/>
</dbReference>
<evidence type="ECO:0000259" key="6">
    <source>
        <dbReference type="SMART" id="SM00235"/>
    </source>
</evidence>
<name>A0ABS0Y6S2_9HYPH</name>
<evidence type="ECO:0000313" key="8">
    <source>
        <dbReference type="Proteomes" id="UP000620670"/>
    </source>
</evidence>
<dbReference type="InterPro" id="IPR024079">
    <property type="entry name" value="MetalloPept_cat_dom_sf"/>
</dbReference>
<protein>
    <recommendedName>
        <fullName evidence="6">Peptidase metallopeptidase domain-containing protein</fullName>
    </recommendedName>
</protein>